<keyword evidence="5" id="KW-0503">Monooxygenase</keyword>
<dbReference type="InterPro" id="IPR036188">
    <property type="entry name" value="FAD/NAD-bd_sf"/>
</dbReference>
<name>A0A0D2IT08_9EURO</name>
<reference evidence="7 8" key="1">
    <citation type="submission" date="2015-01" db="EMBL/GenBank/DDBJ databases">
        <title>The Genome Sequence of Fonsecaea multimorphosa CBS 102226.</title>
        <authorList>
            <consortium name="The Broad Institute Genomics Platform"/>
            <person name="Cuomo C."/>
            <person name="de Hoog S."/>
            <person name="Gorbushina A."/>
            <person name="Stielow B."/>
            <person name="Teixiera M."/>
            <person name="Abouelleil A."/>
            <person name="Chapman S.B."/>
            <person name="Priest M."/>
            <person name="Young S.K."/>
            <person name="Wortman J."/>
            <person name="Nusbaum C."/>
            <person name="Birren B."/>
        </authorList>
    </citation>
    <scope>NUCLEOTIDE SEQUENCE [LARGE SCALE GENOMIC DNA]</scope>
    <source>
        <strain evidence="7 8">CBS 102226</strain>
    </source>
</reference>
<evidence type="ECO:0000256" key="2">
    <source>
        <dbReference type="ARBA" id="ARBA00022630"/>
    </source>
</evidence>
<dbReference type="InterPro" id="IPR002938">
    <property type="entry name" value="FAD-bd"/>
</dbReference>
<dbReference type="GeneID" id="27709523"/>
<keyword evidence="8" id="KW-1185">Reference proteome</keyword>
<evidence type="ECO:0000256" key="5">
    <source>
        <dbReference type="ARBA" id="ARBA00023033"/>
    </source>
</evidence>
<dbReference type="PRINTS" id="PR00420">
    <property type="entry name" value="RNGMNOXGNASE"/>
</dbReference>
<comment type="similarity">
    <text evidence="1">Belongs to the paxM FAD-dependent monooxygenase family.</text>
</comment>
<dbReference type="PANTHER" id="PTHR13789">
    <property type="entry name" value="MONOOXYGENASE"/>
    <property type="match status" value="1"/>
</dbReference>
<keyword evidence="2" id="KW-0285">Flavoprotein</keyword>
<dbReference type="VEuPathDB" id="FungiDB:Z520_03777"/>
<dbReference type="RefSeq" id="XP_016634214.1">
    <property type="nucleotide sequence ID" value="XM_016774287.1"/>
</dbReference>
<dbReference type="AlphaFoldDB" id="A0A0D2IT08"/>
<dbReference type="OrthoDB" id="1878542at2759"/>
<dbReference type="PANTHER" id="PTHR13789:SF311">
    <property type="entry name" value="HYDROXYLASE, PUTATIVE (AFU_ORTHOLOGUE AFUA_5G10180)-RELATED"/>
    <property type="match status" value="1"/>
</dbReference>
<evidence type="ECO:0000256" key="4">
    <source>
        <dbReference type="ARBA" id="ARBA00023002"/>
    </source>
</evidence>
<sequence length="447" mass="49622">MGNTSPLKVIIVGAGLGGLSCSIACRHQGLNVLVLEKAPAITAVGAGIQIPPNAGKILRSYGLLPLFEKLAVQLEWHDMRRYRNGQLLASRPVDEQFIKKMGAPWMVIHRQDYHAILLEEAKRLGAEVKLNTNVTGLEFDRTEVTLLDGEVIKGDVIIGADGLWSSTRDAILGHPSPPVETGDLAYRATFSRQQLLELNDPRVEDLCSKKTVTLWMGPDKHCVFYPVRGGAEFNLVLLRPDNLPTGVRTVKGDLDEMRMTFEGWDEILVKLISCISSVLKWKLCHHQELEKWTQGHVALLGDACHPTLPYQAQGAAMAVEDGAVLGFLLGQVAHKPASTDTASGSEDHISAVLKLYETLRKSRTTVNVLGAVTNRKYFHLHDGPEQEERDAALAKLDWYRSQTKWKWIDSGYQEDLLSFDALKDAKEAFGKWWAEQDTARTAGRMKV</sequence>
<protein>
    <recommendedName>
        <fullName evidence="6">FAD-binding domain-containing protein</fullName>
    </recommendedName>
</protein>
<proteinExistence type="inferred from homology"/>
<dbReference type="Pfam" id="PF01494">
    <property type="entry name" value="FAD_binding_3"/>
    <property type="match status" value="1"/>
</dbReference>
<organism evidence="7 8">
    <name type="scientific">Fonsecaea multimorphosa CBS 102226</name>
    <dbReference type="NCBI Taxonomy" id="1442371"/>
    <lineage>
        <taxon>Eukaryota</taxon>
        <taxon>Fungi</taxon>
        <taxon>Dikarya</taxon>
        <taxon>Ascomycota</taxon>
        <taxon>Pezizomycotina</taxon>
        <taxon>Eurotiomycetes</taxon>
        <taxon>Chaetothyriomycetidae</taxon>
        <taxon>Chaetothyriales</taxon>
        <taxon>Herpotrichiellaceae</taxon>
        <taxon>Fonsecaea</taxon>
    </lineage>
</organism>
<dbReference type="InterPro" id="IPR050493">
    <property type="entry name" value="FAD-dep_Monooxygenase_BioMet"/>
</dbReference>
<dbReference type="STRING" id="1442371.A0A0D2IT08"/>
<dbReference type="GO" id="GO:0071949">
    <property type="term" value="F:FAD binding"/>
    <property type="evidence" value="ECO:0007669"/>
    <property type="project" value="InterPro"/>
</dbReference>
<accession>A0A0D2IT08</accession>
<dbReference type="SUPFAM" id="SSF51905">
    <property type="entry name" value="FAD/NAD(P)-binding domain"/>
    <property type="match status" value="1"/>
</dbReference>
<keyword evidence="3" id="KW-0274">FAD</keyword>
<dbReference type="SUPFAM" id="SSF54373">
    <property type="entry name" value="FAD-linked reductases, C-terminal domain"/>
    <property type="match status" value="1"/>
</dbReference>
<dbReference type="GO" id="GO:0004497">
    <property type="term" value="F:monooxygenase activity"/>
    <property type="evidence" value="ECO:0007669"/>
    <property type="project" value="UniProtKB-KW"/>
</dbReference>
<evidence type="ECO:0000259" key="6">
    <source>
        <dbReference type="Pfam" id="PF01494"/>
    </source>
</evidence>
<evidence type="ECO:0000256" key="1">
    <source>
        <dbReference type="ARBA" id="ARBA00007992"/>
    </source>
</evidence>
<evidence type="ECO:0000256" key="3">
    <source>
        <dbReference type="ARBA" id="ARBA00022827"/>
    </source>
</evidence>
<dbReference type="FunFam" id="3.50.50.60:FF:000115">
    <property type="entry name" value="Salicylate hydroxylase, putative"/>
    <property type="match status" value="1"/>
</dbReference>
<dbReference type="Proteomes" id="UP000053411">
    <property type="component" value="Unassembled WGS sequence"/>
</dbReference>
<feature type="domain" description="FAD-binding" evidence="6">
    <location>
        <begin position="8"/>
        <end position="337"/>
    </location>
</feature>
<keyword evidence="4" id="KW-0560">Oxidoreductase</keyword>
<dbReference type="Gene3D" id="3.50.50.60">
    <property type="entry name" value="FAD/NAD(P)-binding domain"/>
    <property type="match status" value="1"/>
</dbReference>
<evidence type="ECO:0000313" key="8">
    <source>
        <dbReference type="Proteomes" id="UP000053411"/>
    </source>
</evidence>
<dbReference type="EMBL" id="KN848067">
    <property type="protein sequence ID" value="KIY00092.1"/>
    <property type="molecule type" value="Genomic_DNA"/>
</dbReference>
<evidence type="ECO:0000313" key="7">
    <source>
        <dbReference type="EMBL" id="KIY00092.1"/>
    </source>
</evidence>
<gene>
    <name evidence="7" type="ORF">Z520_03777</name>
</gene>